<gene>
    <name evidence="2" type="ORF">R54767_04218</name>
</gene>
<dbReference type="EMBL" id="CAJQYY010000027">
    <property type="protein sequence ID" value="CAG4915620.1"/>
    <property type="molecule type" value="Genomic_DNA"/>
</dbReference>
<organism evidence="2 3">
    <name type="scientific">Paraburkholderia gardini</name>
    <dbReference type="NCBI Taxonomy" id="2823469"/>
    <lineage>
        <taxon>Bacteria</taxon>
        <taxon>Pseudomonadati</taxon>
        <taxon>Pseudomonadota</taxon>
        <taxon>Betaproteobacteria</taxon>
        <taxon>Burkholderiales</taxon>
        <taxon>Burkholderiaceae</taxon>
        <taxon>Paraburkholderia</taxon>
    </lineage>
</organism>
<name>A0ABM8U8D6_9BURK</name>
<sequence>MVLNWLLNRSVALFPRRGVTLRRYRMMNWQLIVAPQLEQRFAAVCRRARREFWESLYVRKDSDHRTVSLWAGVHPVGSSLRNPGAMATEDGAALVFSQSVTGSVAVLLYPFESEFMHQKEDLIVWRVFEGPTDVTRRVIDAALVDAFRYWRVSSVFDGGSWWDRWRVGLLRRRDRYRSKEKAMAARPSFIGKAVGEFLAWWPVAAVLAFSGIVTIVTGWHDFADKVGDAFHVTSGATGPVPANTPQAHAAPTAHASM</sequence>
<evidence type="ECO:0000313" key="3">
    <source>
        <dbReference type="Proteomes" id="UP000789752"/>
    </source>
</evidence>
<proteinExistence type="predicted"/>
<keyword evidence="3" id="KW-1185">Reference proteome</keyword>
<evidence type="ECO:0000313" key="2">
    <source>
        <dbReference type="EMBL" id="CAG4915620.1"/>
    </source>
</evidence>
<dbReference type="Proteomes" id="UP000789752">
    <property type="component" value="Unassembled WGS sequence"/>
</dbReference>
<protein>
    <submittedName>
        <fullName evidence="2">Uncharacterized protein</fullName>
    </submittedName>
</protein>
<reference evidence="2 3" key="1">
    <citation type="submission" date="2021-04" db="EMBL/GenBank/DDBJ databases">
        <authorList>
            <person name="Vanwijnsberghe S."/>
        </authorList>
    </citation>
    <scope>NUCLEOTIDE SEQUENCE [LARGE SCALE GENOMIC DNA]</scope>
    <source>
        <strain evidence="2 3">LMG 32171</strain>
    </source>
</reference>
<feature type="compositionally biased region" description="Low complexity" evidence="1">
    <location>
        <begin position="241"/>
        <end position="257"/>
    </location>
</feature>
<comment type="caution">
    <text evidence="2">The sequence shown here is derived from an EMBL/GenBank/DDBJ whole genome shotgun (WGS) entry which is preliminary data.</text>
</comment>
<feature type="region of interest" description="Disordered" evidence="1">
    <location>
        <begin position="237"/>
        <end position="257"/>
    </location>
</feature>
<accession>A0ABM8U8D6</accession>
<evidence type="ECO:0000256" key="1">
    <source>
        <dbReference type="SAM" id="MobiDB-lite"/>
    </source>
</evidence>